<evidence type="ECO:0000313" key="3">
    <source>
        <dbReference type="WBParaSite" id="L893_g29121.t1"/>
    </source>
</evidence>
<protein>
    <submittedName>
        <fullName evidence="3">Secreted protein</fullName>
    </submittedName>
</protein>
<keyword evidence="2" id="KW-1185">Reference proteome</keyword>
<sequence>MRQVLVAFLLFVTGECYMPVWPNRGAEFAVTRALPSPTAARKTTTVPPITTYPRPPLLPCPQLVPALWDNLSRKGRLSLKSFTVRGMFTT</sequence>
<dbReference type="WBParaSite" id="L893_g29121.t1">
    <property type="protein sequence ID" value="L893_g29121.t1"/>
    <property type="gene ID" value="L893_g29121"/>
</dbReference>
<feature type="chain" id="PRO_5009313847" evidence="1">
    <location>
        <begin position="17"/>
        <end position="90"/>
    </location>
</feature>
<feature type="signal peptide" evidence="1">
    <location>
        <begin position="1"/>
        <end position="16"/>
    </location>
</feature>
<proteinExistence type="predicted"/>
<reference evidence="3" key="1">
    <citation type="submission" date="2016-11" db="UniProtKB">
        <authorList>
            <consortium name="WormBaseParasite"/>
        </authorList>
    </citation>
    <scope>IDENTIFICATION</scope>
</reference>
<dbReference type="AlphaFoldDB" id="A0A1I7ZSB6"/>
<organism evidence="2 3">
    <name type="scientific">Steinernema glaseri</name>
    <dbReference type="NCBI Taxonomy" id="37863"/>
    <lineage>
        <taxon>Eukaryota</taxon>
        <taxon>Metazoa</taxon>
        <taxon>Ecdysozoa</taxon>
        <taxon>Nematoda</taxon>
        <taxon>Chromadorea</taxon>
        <taxon>Rhabditida</taxon>
        <taxon>Tylenchina</taxon>
        <taxon>Panagrolaimomorpha</taxon>
        <taxon>Strongyloidoidea</taxon>
        <taxon>Steinernematidae</taxon>
        <taxon>Steinernema</taxon>
    </lineage>
</organism>
<accession>A0A1I7ZSB6</accession>
<keyword evidence="1" id="KW-0732">Signal</keyword>
<evidence type="ECO:0000313" key="2">
    <source>
        <dbReference type="Proteomes" id="UP000095287"/>
    </source>
</evidence>
<dbReference type="Proteomes" id="UP000095287">
    <property type="component" value="Unplaced"/>
</dbReference>
<evidence type="ECO:0000256" key="1">
    <source>
        <dbReference type="SAM" id="SignalP"/>
    </source>
</evidence>
<name>A0A1I7ZSB6_9BILA</name>